<evidence type="ECO:0000259" key="1">
    <source>
        <dbReference type="SMART" id="SM00966"/>
    </source>
</evidence>
<keyword evidence="3" id="KW-1185">Reference proteome</keyword>
<evidence type="ECO:0000313" key="3">
    <source>
        <dbReference type="Proteomes" id="UP000258016"/>
    </source>
</evidence>
<dbReference type="Proteomes" id="UP000258016">
    <property type="component" value="Chromosome"/>
</dbReference>
<organism evidence="2 3">
    <name type="scientific">Blastomonas fulva</name>
    <dbReference type="NCBI Taxonomy" id="1550728"/>
    <lineage>
        <taxon>Bacteria</taxon>
        <taxon>Pseudomonadati</taxon>
        <taxon>Pseudomonadota</taxon>
        <taxon>Alphaproteobacteria</taxon>
        <taxon>Sphingomonadales</taxon>
        <taxon>Sphingomonadaceae</taxon>
        <taxon>Blastomonas</taxon>
    </lineage>
</organism>
<reference evidence="2 3" key="1">
    <citation type="submission" date="2017-03" db="EMBL/GenBank/DDBJ databases">
        <title>Complete genome sequence of Blastomonas fulva degrading microcsystin LR.</title>
        <authorList>
            <person name="Lee H.-g."/>
            <person name="Jin L."/>
            <person name="oh H.-M."/>
        </authorList>
    </citation>
    <scope>NUCLEOTIDE SEQUENCE [LARGE SCALE GENOMIC DNA]</scope>
    <source>
        <strain evidence="2 3">T2</strain>
    </source>
</reference>
<name>A0ABM6M3A8_9SPHN</name>
<dbReference type="InterPro" id="IPR007159">
    <property type="entry name" value="SpoVT-AbrB_dom"/>
</dbReference>
<evidence type="ECO:0000313" key="2">
    <source>
        <dbReference type="EMBL" id="ASR50346.1"/>
    </source>
</evidence>
<sequence>MNANVKFSAKGQVVIPKDVRDRYLFVNGAVVEMVEMPEGVLLKRPKSQKAATAEEAWERLRAVVKYDGPVFSDDEVRDSIDQMFREKYGTPMP</sequence>
<feature type="domain" description="SpoVT-AbrB" evidence="1">
    <location>
        <begin position="5"/>
        <end position="50"/>
    </location>
</feature>
<dbReference type="SMART" id="SM00966">
    <property type="entry name" value="SpoVT_AbrB"/>
    <property type="match status" value="1"/>
</dbReference>
<protein>
    <recommendedName>
        <fullName evidence="1">SpoVT-AbrB domain-containing protein</fullName>
    </recommendedName>
</protein>
<accession>A0ABM6M3A8</accession>
<dbReference type="Pfam" id="PF04014">
    <property type="entry name" value="MazE_antitoxin"/>
    <property type="match status" value="1"/>
</dbReference>
<dbReference type="InterPro" id="IPR037914">
    <property type="entry name" value="SpoVT-AbrB_sf"/>
</dbReference>
<gene>
    <name evidence="2" type="ORF">B5J99_01750</name>
</gene>
<dbReference type="EMBL" id="CP020083">
    <property type="protein sequence ID" value="ASR50346.1"/>
    <property type="molecule type" value="Genomic_DNA"/>
</dbReference>
<proteinExistence type="predicted"/>
<dbReference type="SUPFAM" id="SSF89447">
    <property type="entry name" value="AbrB/MazE/MraZ-like"/>
    <property type="match status" value="1"/>
</dbReference>